<dbReference type="GO" id="GO:0071555">
    <property type="term" value="P:cell wall organization"/>
    <property type="evidence" value="ECO:0007669"/>
    <property type="project" value="InterPro"/>
</dbReference>
<dbReference type="InterPro" id="IPR016147">
    <property type="entry name" value="Pili_assmbl_chaperone_N"/>
</dbReference>
<dbReference type="GO" id="GO:0030288">
    <property type="term" value="C:outer membrane-bounded periplasmic space"/>
    <property type="evidence" value="ECO:0007669"/>
    <property type="project" value="InterPro"/>
</dbReference>
<dbReference type="InterPro" id="IPR008962">
    <property type="entry name" value="PapD-like_sf"/>
</dbReference>
<feature type="chain" id="PRO_5023067692" evidence="1">
    <location>
        <begin position="30"/>
        <end position="245"/>
    </location>
</feature>
<reference evidence="3 4" key="1">
    <citation type="submission" date="2019-07" db="EMBL/GenBank/DDBJ databases">
        <title>Full genome sequence of Sphingomonas sp. 4R-6-7(HKS19).</title>
        <authorList>
            <person name="Im W.-T."/>
        </authorList>
    </citation>
    <scope>NUCLEOTIDE SEQUENCE [LARGE SCALE GENOMIC DNA]</scope>
    <source>
        <strain evidence="3 4">HKS19</strain>
    </source>
</reference>
<dbReference type="OrthoDB" id="511700at2"/>
<keyword evidence="1" id="KW-0732">Signal</keyword>
<dbReference type="SUPFAM" id="SSF49354">
    <property type="entry name" value="PapD-like"/>
    <property type="match status" value="1"/>
</dbReference>
<keyword evidence="4" id="KW-1185">Reference proteome</keyword>
<dbReference type="AlphaFoldDB" id="A0A5B8LJV0"/>
<dbReference type="PANTHER" id="PTHR30251">
    <property type="entry name" value="PILUS ASSEMBLY CHAPERONE"/>
    <property type="match status" value="1"/>
</dbReference>
<evidence type="ECO:0000259" key="2">
    <source>
        <dbReference type="Pfam" id="PF00345"/>
    </source>
</evidence>
<dbReference type="Proteomes" id="UP000315673">
    <property type="component" value="Chromosome"/>
</dbReference>
<organism evidence="3 4">
    <name type="scientific">Sphingomonas panacisoli</name>
    <dbReference type="NCBI Taxonomy" id="1813879"/>
    <lineage>
        <taxon>Bacteria</taxon>
        <taxon>Pseudomonadati</taxon>
        <taxon>Pseudomonadota</taxon>
        <taxon>Alphaproteobacteria</taxon>
        <taxon>Sphingomonadales</taxon>
        <taxon>Sphingomonadaceae</taxon>
        <taxon>Sphingomonas</taxon>
    </lineage>
</organism>
<protein>
    <submittedName>
        <fullName evidence="3">Molecular chaperone</fullName>
    </submittedName>
</protein>
<evidence type="ECO:0000256" key="1">
    <source>
        <dbReference type="SAM" id="SignalP"/>
    </source>
</evidence>
<evidence type="ECO:0000313" key="3">
    <source>
        <dbReference type="EMBL" id="QDZ08266.1"/>
    </source>
</evidence>
<name>A0A5B8LJV0_9SPHN</name>
<sequence>MRHIRSVLMKRLLTATLLPASFLATASHASTVVIWPVDPILKPGEQATALWLENKGDKPVTLQVRSFDWAQPQGDDALTPQNDVVVSPPIAVVPAGKRQLVRIIRRDPAAAAAPERAFRLLIDEVPTQPAAGDPAAASARLAVQMRYSIPLFTYTADPGAQKVALVARTIATGDGRVVEIRNTGTLHARLTDLRVVLGNQERMIKAGLSGYVLPGATVRFVIPGDAAGVVKVGVNGVDQTLEPAT</sequence>
<proteinExistence type="predicted"/>
<dbReference type="KEGG" id="spai:FPZ24_12930"/>
<accession>A0A5B8LJV0</accession>
<dbReference type="InterPro" id="IPR013783">
    <property type="entry name" value="Ig-like_fold"/>
</dbReference>
<dbReference type="PANTHER" id="PTHR30251:SF4">
    <property type="entry name" value="SLR1668 PROTEIN"/>
    <property type="match status" value="1"/>
</dbReference>
<gene>
    <name evidence="3" type="ORF">FPZ24_12930</name>
</gene>
<evidence type="ECO:0000313" key="4">
    <source>
        <dbReference type="Proteomes" id="UP000315673"/>
    </source>
</evidence>
<feature type="domain" description="Pili assembly chaperone N-terminal" evidence="2">
    <location>
        <begin position="40"/>
        <end position="152"/>
    </location>
</feature>
<dbReference type="Pfam" id="PF00345">
    <property type="entry name" value="PapD_N"/>
    <property type="match status" value="1"/>
</dbReference>
<dbReference type="EMBL" id="CP042306">
    <property type="protein sequence ID" value="QDZ08266.1"/>
    <property type="molecule type" value="Genomic_DNA"/>
</dbReference>
<dbReference type="Gene3D" id="2.60.40.10">
    <property type="entry name" value="Immunoglobulins"/>
    <property type="match status" value="1"/>
</dbReference>
<dbReference type="InterPro" id="IPR050643">
    <property type="entry name" value="Periplasmic_pilus_chap"/>
</dbReference>
<feature type="signal peptide" evidence="1">
    <location>
        <begin position="1"/>
        <end position="29"/>
    </location>
</feature>